<gene>
    <name evidence="2" type="ORF">MNOR_LOCUS3951</name>
</gene>
<feature type="non-terminal residue" evidence="2">
    <location>
        <position position="105"/>
    </location>
</feature>
<reference evidence="2 3" key="1">
    <citation type="submission" date="2024-05" db="EMBL/GenBank/DDBJ databases">
        <authorList>
            <person name="Wallberg A."/>
        </authorList>
    </citation>
    <scope>NUCLEOTIDE SEQUENCE [LARGE SCALE GENOMIC DNA]</scope>
</reference>
<proteinExistence type="predicted"/>
<evidence type="ECO:0000313" key="2">
    <source>
        <dbReference type="EMBL" id="CAL4064302.1"/>
    </source>
</evidence>
<protein>
    <submittedName>
        <fullName evidence="2">Uncharacterized protein</fullName>
    </submittedName>
</protein>
<feature type="region of interest" description="Disordered" evidence="1">
    <location>
        <begin position="86"/>
        <end position="105"/>
    </location>
</feature>
<feature type="non-terminal residue" evidence="2">
    <location>
        <position position="1"/>
    </location>
</feature>
<sequence>TTYRALQRFSASELNLDVSGVAAAQVVGNAAGIGGGTGPVITAAATPPGLKVEAAGVTLMVPSARSAAAQDVFRIIKKEVEMPIPVPPAHSKAAKNDLSLTARDV</sequence>
<evidence type="ECO:0000313" key="3">
    <source>
        <dbReference type="Proteomes" id="UP001497623"/>
    </source>
</evidence>
<name>A0AAV2PS11_MEGNR</name>
<dbReference type="AlphaFoldDB" id="A0AAV2PS11"/>
<dbReference type="EMBL" id="CAXKWB010001405">
    <property type="protein sequence ID" value="CAL4064302.1"/>
    <property type="molecule type" value="Genomic_DNA"/>
</dbReference>
<evidence type="ECO:0000256" key="1">
    <source>
        <dbReference type="SAM" id="MobiDB-lite"/>
    </source>
</evidence>
<dbReference type="Proteomes" id="UP001497623">
    <property type="component" value="Unassembled WGS sequence"/>
</dbReference>
<organism evidence="2 3">
    <name type="scientific">Meganyctiphanes norvegica</name>
    <name type="common">Northern krill</name>
    <name type="synonym">Thysanopoda norvegica</name>
    <dbReference type="NCBI Taxonomy" id="48144"/>
    <lineage>
        <taxon>Eukaryota</taxon>
        <taxon>Metazoa</taxon>
        <taxon>Ecdysozoa</taxon>
        <taxon>Arthropoda</taxon>
        <taxon>Crustacea</taxon>
        <taxon>Multicrustacea</taxon>
        <taxon>Malacostraca</taxon>
        <taxon>Eumalacostraca</taxon>
        <taxon>Eucarida</taxon>
        <taxon>Euphausiacea</taxon>
        <taxon>Euphausiidae</taxon>
        <taxon>Meganyctiphanes</taxon>
    </lineage>
</organism>
<accession>A0AAV2PS11</accession>
<keyword evidence="3" id="KW-1185">Reference proteome</keyword>
<comment type="caution">
    <text evidence="2">The sequence shown here is derived from an EMBL/GenBank/DDBJ whole genome shotgun (WGS) entry which is preliminary data.</text>
</comment>